<dbReference type="PRINTS" id="PR00380">
    <property type="entry name" value="KINESINHEAVY"/>
</dbReference>
<evidence type="ECO:0000313" key="12">
    <source>
        <dbReference type="EMBL" id="RNA15525.1"/>
    </source>
</evidence>
<feature type="compositionally biased region" description="Polar residues" evidence="10">
    <location>
        <begin position="803"/>
        <end position="822"/>
    </location>
</feature>
<keyword evidence="6 8" id="KW-0505">Motor protein</keyword>
<dbReference type="PROSITE" id="PS50067">
    <property type="entry name" value="KINESIN_MOTOR_2"/>
    <property type="match status" value="1"/>
</dbReference>
<proteinExistence type="inferred from homology"/>
<feature type="coiled-coil region" evidence="9">
    <location>
        <begin position="1321"/>
        <end position="1383"/>
    </location>
</feature>
<dbReference type="InterPro" id="IPR027640">
    <property type="entry name" value="Kinesin-like_fam"/>
</dbReference>
<gene>
    <name evidence="12" type="ORF">BpHYR1_010889</name>
</gene>
<feature type="region of interest" description="Disordered" evidence="10">
    <location>
        <begin position="1083"/>
        <end position="1102"/>
    </location>
</feature>
<keyword evidence="7" id="KW-0206">Cytoskeleton</keyword>
<evidence type="ECO:0000256" key="6">
    <source>
        <dbReference type="ARBA" id="ARBA00023175"/>
    </source>
</evidence>
<organism evidence="12 13">
    <name type="scientific">Brachionus plicatilis</name>
    <name type="common">Marine rotifer</name>
    <name type="synonym">Brachionus muelleri</name>
    <dbReference type="NCBI Taxonomy" id="10195"/>
    <lineage>
        <taxon>Eukaryota</taxon>
        <taxon>Metazoa</taxon>
        <taxon>Spiralia</taxon>
        <taxon>Gnathifera</taxon>
        <taxon>Rotifera</taxon>
        <taxon>Eurotatoria</taxon>
        <taxon>Monogononta</taxon>
        <taxon>Pseudotrocha</taxon>
        <taxon>Ploima</taxon>
        <taxon>Brachionidae</taxon>
        <taxon>Brachionus</taxon>
    </lineage>
</organism>
<evidence type="ECO:0000256" key="3">
    <source>
        <dbReference type="ARBA" id="ARBA00022701"/>
    </source>
</evidence>
<keyword evidence="5 8" id="KW-0067">ATP-binding</keyword>
<evidence type="ECO:0000313" key="13">
    <source>
        <dbReference type="Proteomes" id="UP000276133"/>
    </source>
</evidence>
<keyword evidence="2" id="KW-0963">Cytoplasm</keyword>
<name>A0A3M7QX43_BRAPC</name>
<dbReference type="EMBL" id="REGN01004929">
    <property type="protein sequence ID" value="RNA15525.1"/>
    <property type="molecule type" value="Genomic_DNA"/>
</dbReference>
<reference evidence="12 13" key="1">
    <citation type="journal article" date="2018" name="Sci. Rep.">
        <title>Genomic signatures of local adaptation to the degree of environmental predictability in rotifers.</title>
        <authorList>
            <person name="Franch-Gras L."/>
            <person name="Hahn C."/>
            <person name="Garcia-Roger E.M."/>
            <person name="Carmona M.J."/>
            <person name="Serra M."/>
            <person name="Gomez A."/>
        </authorList>
    </citation>
    <scope>NUCLEOTIDE SEQUENCE [LARGE SCALE GENOMIC DNA]</scope>
    <source>
        <strain evidence="12">HYR1</strain>
    </source>
</reference>
<dbReference type="GO" id="GO:0003777">
    <property type="term" value="F:microtubule motor activity"/>
    <property type="evidence" value="ECO:0007669"/>
    <property type="project" value="InterPro"/>
</dbReference>
<dbReference type="EC" id="3.6.1.15" evidence="12"/>
<protein>
    <submittedName>
        <fullName evidence="12">Kinesin KIF24</fullName>
        <ecNumber evidence="12">3.6.1.15</ecNumber>
    </submittedName>
</protein>
<dbReference type="GO" id="GO:0005524">
    <property type="term" value="F:ATP binding"/>
    <property type="evidence" value="ECO:0007669"/>
    <property type="project" value="UniProtKB-UniRule"/>
</dbReference>
<dbReference type="Proteomes" id="UP000276133">
    <property type="component" value="Unassembled WGS sequence"/>
</dbReference>
<comment type="similarity">
    <text evidence="8">Belongs to the TRAFAC class myosin-kinesin ATPase superfamily. Kinesin family.</text>
</comment>
<dbReference type="SMART" id="SM00129">
    <property type="entry name" value="KISc"/>
    <property type="match status" value="1"/>
</dbReference>
<dbReference type="SUPFAM" id="SSF52540">
    <property type="entry name" value="P-loop containing nucleoside triphosphate hydrolases"/>
    <property type="match status" value="1"/>
</dbReference>
<dbReference type="STRING" id="10195.A0A3M7QX43"/>
<evidence type="ECO:0000256" key="7">
    <source>
        <dbReference type="ARBA" id="ARBA00023212"/>
    </source>
</evidence>
<dbReference type="GO" id="GO:0005874">
    <property type="term" value="C:microtubule"/>
    <property type="evidence" value="ECO:0007669"/>
    <property type="project" value="UniProtKB-KW"/>
</dbReference>
<dbReference type="InterPro" id="IPR027417">
    <property type="entry name" value="P-loop_NTPase"/>
</dbReference>
<dbReference type="GO" id="GO:0007018">
    <property type="term" value="P:microtubule-based movement"/>
    <property type="evidence" value="ECO:0007669"/>
    <property type="project" value="InterPro"/>
</dbReference>
<evidence type="ECO:0000256" key="5">
    <source>
        <dbReference type="ARBA" id="ARBA00022840"/>
    </source>
</evidence>
<comment type="caution">
    <text evidence="12">The sequence shown here is derived from an EMBL/GenBank/DDBJ whole genome shotgun (WGS) entry which is preliminary data.</text>
</comment>
<evidence type="ECO:0000256" key="9">
    <source>
        <dbReference type="SAM" id="Coils"/>
    </source>
</evidence>
<dbReference type="OrthoDB" id="10019112at2759"/>
<sequence>MTTISQTDTKPPLLNRNEADVCFNFLGDEMAQDAHSSLSSSGPDDDDINYFGYDDDHEFETIFTTISQKQQPRDQNFKLTLKYLFKLLKFYKLEHYANELVDNGYFSPLSLTKLTNKEFDMFSVSPYDKKKFFKLQLFLKQVMSTIKMTCKKSSQVCLNADPNLDFKMFAISEWKHLANQSSTTSSSIVKQTSISNHQLKDNNQLNLDENKSSTTPIWTEISPKASPERLTQKEMKQMNKNTVAWTCPKPWVSRAKSIETNGTARKSANPVSPKSLVAVASDTNSVTHPAQHASSKSSSNFFGPKINSVGREFGNVELVNSKGYSYGVPQNLASKNKGFIRKTPAVSTRLGEVASAQTNSTLVTNEIFVFARKRPQLPSEAEYKDSVLVESGECAANICVDEVRQAVDGTPVLRKNEFNFDKTFDDQYSNEEIFKNSILPFINLPFKNRSDFNCICFGQTGSGKTHTLFGNKQQDGLCVLTAENLFNNNERLFCGFYEIYNGQLFDLINRNNKLVLREDASGQLNVVGLVEIEIKSIAQLRRTIEISQSNRHIGSTSFNKASSRSHAVIQFKVPNLPSSHSNSGHVIMKNINYSNVKSKVDSGLHSNNSNTGKPFRLLFIDLAGSERGIDAQNNIKDNRKEGAEINQSLLALKECIRCIDQYRAYAPFRQSKLTRVLRDCFVGTGNTILIATVSPTDDCVPCSLNTLQYANRVRQMALRNRKKQELVSKSTSTLCKNIRKNLEQHKQKVNSLPQKNEDLKKKIPEMSTNLMARIRSKSVACHNKKLAEPVSKAPRNSEKKPQNYLTNNAAKSPGVTTPAIQTPNNILRSKPLIKSCQSTGAKKSSLFHPSKINCSSTPIKSVIKNNSDYGPAEELLFVHDTPIKGHKLKHIPKSTSQMAELAERFFEKNNNQNKINYCSINSQNDYLNSRIYSNSGMAEKGNRAYDLPEECKNDDDESGVESDELNKSFESRKKMKNEQRIQDIYAVPPKPELNKAEITMNEERLNLLRKKQREMLEAKKYLASGDESFQNDSSDLNDNSAFSFKKYSETSEHLKNALDSQNQLRTYIQNLESKLTNLRNEIKDAGTENPEPVRKNSTDSTDSLKEEKISSFNKDVYSEFLQKRKHLEKQQENFGNFNFRRNFKFADAEDDLEKKFIESQADNFNGSLAEKDKQDDTLFSDNDAFEKSMYKGSSLFSKSFKSLETKFDSPIKKCEFSPIAQDKEKEPVITPRTQVLNPIPIRLSSSSSSFESSFSLRQALCKSESENLSPRLKTSSSKIWRVPSQESERCKNWSCVENQQVELGQNEKCENNEKPDKKQLIANHQNQLTDLSQACEREMNLIISLKDRKMDFKEYLNQMEEMLSKKVSSIRDLQNQITQLKVEID</sequence>
<keyword evidence="9" id="KW-0175">Coiled coil</keyword>
<evidence type="ECO:0000259" key="11">
    <source>
        <dbReference type="PROSITE" id="PS50067"/>
    </source>
</evidence>
<dbReference type="GO" id="GO:0008017">
    <property type="term" value="F:microtubule binding"/>
    <property type="evidence" value="ECO:0007669"/>
    <property type="project" value="InterPro"/>
</dbReference>
<dbReference type="PANTHER" id="PTHR47971">
    <property type="entry name" value="KINESIN-RELATED PROTEIN 6"/>
    <property type="match status" value="1"/>
</dbReference>
<dbReference type="GO" id="GO:0007019">
    <property type="term" value="P:microtubule depolymerization"/>
    <property type="evidence" value="ECO:0007669"/>
    <property type="project" value="TreeGrafter"/>
</dbReference>
<feature type="binding site" evidence="8">
    <location>
        <begin position="458"/>
        <end position="465"/>
    </location>
    <ligand>
        <name>ATP</name>
        <dbReference type="ChEBI" id="CHEBI:30616"/>
    </ligand>
</feature>
<dbReference type="Pfam" id="PF00225">
    <property type="entry name" value="Kinesin"/>
    <property type="match status" value="1"/>
</dbReference>
<keyword evidence="4 8" id="KW-0547">Nucleotide-binding</keyword>
<evidence type="ECO:0000256" key="10">
    <source>
        <dbReference type="SAM" id="MobiDB-lite"/>
    </source>
</evidence>
<evidence type="ECO:0000256" key="8">
    <source>
        <dbReference type="PROSITE-ProRule" id="PRU00283"/>
    </source>
</evidence>
<feature type="region of interest" description="Disordered" evidence="10">
    <location>
        <begin position="789"/>
        <end position="822"/>
    </location>
</feature>
<dbReference type="InterPro" id="IPR036961">
    <property type="entry name" value="Kinesin_motor_dom_sf"/>
</dbReference>
<evidence type="ECO:0000256" key="1">
    <source>
        <dbReference type="ARBA" id="ARBA00004245"/>
    </source>
</evidence>
<dbReference type="PANTHER" id="PTHR47971:SF8">
    <property type="entry name" value="KINESIN-LIKE PROTEIN"/>
    <property type="match status" value="1"/>
</dbReference>
<dbReference type="Gene3D" id="3.40.850.10">
    <property type="entry name" value="Kinesin motor domain"/>
    <property type="match status" value="1"/>
</dbReference>
<keyword evidence="3" id="KW-0493">Microtubule</keyword>
<evidence type="ECO:0000256" key="4">
    <source>
        <dbReference type="ARBA" id="ARBA00022741"/>
    </source>
</evidence>
<dbReference type="GO" id="GO:0017111">
    <property type="term" value="F:ribonucleoside triphosphate phosphatase activity"/>
    <property type="evidence" value="ECO:0007669"/>
    <property type="project" value="UniProtKB-EC"/>
</dbReference>
<comment type="subcellular location">
    <subcellularLocation>
        <location evidence="1">Cytoplasm</location>
        <location evidence="1">Cytoskeleton</location>
    </subcellularLocation>
</comment>
<evidence type="ECO:0000256" key="2">
    <source>
        <dbReference type="ARBA" id="ARBA00022490"/>
    </source>
</evidence>
<feature type="domain" description="Kinesin motor" evidence="11">
    <location>
        <begin position="366"/>
        <end position="716"/>
    </location>
</feature>
<keyword evidence="12" id="KW-0378">Hydrolase</keyword>
<keyword evidence="13" id="KW-1185">Reference proteome</keyword>
<accession>A0A3M7QX43</accession>
<dbReference type="InterPro" id="IPR001752">
    <property type="entry name" value="Kinesin_motor_dom"/>
</dbReference>